<keyword evidence="3" id="KW-0408">Iron</keyword>
<dbReference type="InterPro" id="IPR008275">
    <property type="entry name" value="CoA_E_activase_dom"/>
</dbReference>
<feature type="domain" description="ATPase BadF/BadG/BcrA/BcrD type" evidence="5">
    <location>
        <begin position="3"/>
        <end position="251"/>
    </location>
</feature>
<dbReference type="NCBIfam" id="TIGR00241">
    <property type="entry name" value="CoA_E_activ"/>
    <property type="match status" value="1"/>
</dbReference>
<evidence type="ECO:0000313" key="6">
    <source>
        <dbReference type="EMBL" id="RHJ89825.1"/>
    </source>
</evidence>
<reference evidence="6 7" key="1">
    <citation type="submission" date="2018-08" db="EMBL/GenBank/DDBJ databases">
        <title>A genome reference for cultivated species of the human gut microbiota.</title>
        <authorList>
            <person name="Zou Y."/>
            <person name="Xue W."/>
            <person name="Luo G."/>
        </authorList>
    </citation>
    <scope>NUCLEOTIDE SEQUENCE [LARGE SCALE GENOMIC DNA]</scope>
    <source>
        <strain evidence="6 7">AM07-24</strain>
    </source>
</reference>
<gene>
    <name evidence="6" type="ORF">DW099_04475</name>
</gene>
<keyword evidence="2" id="KW-0479">Metal-binding</keyword>
<dbReference type="EMBL" id="QRMS01000001">
    <property type="protein sequence ID" value="RHJ89825.1"/>
    <property type="molecule type" value="Genomic_DNA"/>
</dbReference>
<proteinExistence type="predicted"/>
<dbReference type="RefSeq" id="WP_118333851.1">
    <property type="nucleotide sequence ID" value="NZ_AP025567.1"/>
</dbReference>
<evidence type="ECO:0000313" key="7">
    <source>
        <dbReference type="Proteomes" id="UP000284841"/>
    </source>
</evidence>
<dbReference type="STRING" id="1776384.GCA_900086585_03183"/>
<name>A0A415E8A1_9FIRM</name>
<dbReference type="PANTHER" id="PTHR32329">
    <property type="entry name" value="BIFUNCTIONAL PROTEIN [INCLUDES 2-HYDROXYACYL-COA DEHYDRATASE (N-TER) AND ITS ACTIVATOR DOMAIN (C_TERM)-RELATED"/>
    <property type="match status" value="1"/>
</dbReference>
<dbReference type="GO" id="GO:0046872">
    <property type="term" value="F:metal ion binding"/>
    <property type="evidence" value="ECO:0007669"/>
    <property type="project" value="UniProtKB-KW"/>
</dbReference>
<dbReference type="InterPro" id="IPR002731">
    <property type="entry name" value="ATPase_BadF"/>
</dbReference>
<evidence type="ECO:0000259" key="5">
    <source>
        <dbReference type="Pfam" id="PF01869"/>
    </source>
</evidence>
<evidence type="ECO:0000256" key="4">
    <source>
        <dbReference type="ARBA" id="ARBA00023014"/>
    </source>
</evidence>
<protein>
    <submittedName>
        <fullName evidence="6">2-hydroxyglutaryl-CoA dehydratase</fullName>
    </submittedName>
</protein>
<comment type="cofactor">
    <cofactor evidence="1">
        <name>[4Fe-4S] cluster</name>
        <dbReference type="ChEBI" id="CHEBI:49883"/>
    </cofactor>
</comment>
<dbReference type="Gene3D" id="3.30.420.40">
    <property type="match status" value="2"/>
</dbReference>
<dbReference type="PANTHER" id="PTHR32329:SF2">
    <property type="entry name" value="BIFUNCTIONAL PROTEIN [INCLUDES 2-HYDROXYACYL-COA DEHYDRATASE (N-TER) AND ITS ACTIVATOR DOMAIN (C_TERM)"/>
    <property type="match status" value="1"/>
</dbReference>
<dbReference type="OrthoDB" id="9778513at2"/>
<comment type="caution">
    <text evidence="6">The sequence shown here is derived from an EMBL/GenBank/DDBJ whole genome shotgun (WGS) entry which is preliminary data.</text>
</comment>
<sequence>MFLGIDIGSSSSKAALIDEQKKLAAVSVINLGTGTGAYEDAIKDAFLQAGIQADDIKCTVVTGYGRVNYKEADKQITEITCHAKGVDFLTRDAKTIVDIGGQDAKVIKLNGDGQVANFVMNEKCAAGTGRFLEVMARVLGCSLSDLSDLADQSTAEISISNVCTVFAESEVISRLAAGETIEDVARGAHVAIAKRVMGMCCRVGYEPKVVMTGGVALNSNMVDALSKELECLIEVAPHCQAAGAVGAAVFAYEHYNKEKKV</sequence>
<evidence type="ECO:0000256" key="2">
    <source>
        <dbReference type="ARBA" id="ARBA00022723"/>
    </source>
</evidence>
<keyword evidence="7" id="KW-1185">Reference proteome</keyword>
<keyword evidence="4" id="KW-0411">Iron-sulfur</keyword>
<dbReference type="InterPro" id="IPR051805">
    <property type="entry name" value="Dehydratase_Activator_Redct"/>
</dbReference>
<dbReference type="GO" id="GO:0051536">
    <property type="term" value="F:iron-sulfur cluster binding"/>
    <property type="evidence" value="ECO:0007669"/>
    <property type="project" value="UniProtKB-KW"/>
</dbReference>
<dbReference type="Proteomes" id="UP000284841">
    <property type="component" value="Unassembled WGS sequence"/>
</dbReference>
<dbReference type="SUPFAM" id="SSF53067">
    <property type="entry name" value="Actin-like ATPase domain"/>
    <property type="match status" value="1"/>
</dbReference>
<dbReference type="InterPro" id="IPR043129">
    <property type="entry name" value="ATPase_NBD"/>
</dbReference>
<organism evidence="6 7">
    <name type="scientific">Emergencia timonensis</name>
    <dbReference type="NCBI Taxonomy" id="1776384"/>
    <lineage>
        <taxon>Bacteria</taxon>
        <taxon>Bacillati</taxon>
        <taxon>Bacillota</taxon>
        <taxon>Clostridia</taxon>
        <taxon>Peptostreptococcales</taxon>
        <taxon>Anaerovoracaceae</taxon>
        <taxon>Emergencia</taxon>
    </lineage>
</organism>
<evidence type="ECO:0000256" key="1">
    <source>
        <dbReference type="ARBA" id="ARBA00001966"/>
    </source>
</evidence>
<evidence type="ECO:0000256" key="3">
    <source>
        <dbReference type="ARBA" id="ARBA00023004"/>
    </source>
</evidence>
<dbReference type="Pfam" id="PF01869">
    <property type="entry name" value="BcrAD_BadFG"/>
    <property type="match status" value="1"/>
</dbReference>
<accession>A0A415E8A1</accession>
<dbReference type="AlphaFoldDB" id="A0A415E8A1"/>